<evidence type="ECO:0000313" key="2">
    <source>
        <dbReference type="EMBL" id="MDQ0443286.1"/>
    </source>
</evidence>
<feature type="non-terminal residue" evidence="2">
    <location>
        <position position="1"/>
    </location>
</feature>
<evidence type="ECO:0008006" key="4">
    <source>
        <dbReference type="Google" id="ProtNLM"/>
    </source>
</evidence>
<evidence type="ECO:0000256" key="1">
    <source>
        <dbReference type="SAM" id="MobiDB-lite"/>
    </source>
</evidence>
<feature type="region of interest" description="Disordered" evidence="1">
    <location>
        <begin position="32"/>
        <end position="53"/>
    </location>
</feature>
<dbReference type="Proteomes" id="UP001236369">
    <property type="component" value="Unassembled WGS sequence"/>
</dbReference>
<protein>
    <recommendedName>
        <fullName evidence="4">Transketolase</fullName>
    </recommendedName>
</protein>
<keyword evidence="3" id="KW-1185">Reference proteome</keyword>
<gene>
    <name evidence="2" type="ORF">QO016_002789</name>
</gene>
<sequence>DTYQDHDKPEKMYAEAGLDAPSIVKAVTAALPSDKAETADQASNVVNVRRRPR</sequence>
<evidence type="ECO:0000313" key="3">
    <source>
        <dbReference type="Proteomes" id="UP001236369"/>
    </source>
</evidence>
<accession>A0ABU0HLT4</accession>
<name>A0ABU0HLT4_9HYPH</name>
<reference evidence="2 3" key="1">
    <citation type="submission" date="2023-07" db="EMBL/GenBank/DDBJ databases">
        <title>Genomic Encyclopedia of Type Strains, Phase IV (KMG-IV): sequencing the most valuable type-strain genomes for metagenomic binning, comparative biology and taxonomic classification.</title>
        <authorList>
            <person name="Goeker M."/>
        </authorList>
    </citation>
    <scope>NUCLEOTIDE SEQUENCE [LARGE SCALE GENOMIC DNA]</scope>
    <source>
        <strain evidence="2 3">DSM 19562</strain>
    </source>
</reference>
<dbReference type="EMBL" id="JAUSVV010000006">
    <property type="protein sequence ID" value="MDQ0443286.1"/>
    <property type="molecule type" value="Genomic_DNA"/>
</dbReference>
<proteinExistence type="predicted"/>
<organism evidence="2 3">
    <name type="scientific">Methylobacterium persicinum</name>
    <dbReference type="NCBI Taxonomy" id="374426"/>
    <lineage>
        <taxon>Bacteria</taxon>
        <taxon>Pseudomonadati</taxon>
        <taxon>Pseudomonadota</taxon>
        <taxon>Alphaproteobacteria</taxon>
        <taxon>Hyphomicrobiales</taxon>
        <taxon>Methylobacteriaceae</taxon>
        <taxon>Methylobacterium</taxon>
    </lineage>
</organism>
<comment type="caution">
    <text evidence="2">The sequence shown here is derived from an EMBL/GenBank/DDBJ whole genome shotgun (WGS) entry which is preliminary data.</text>
</comment>